<name>A0AAD3D5K4_9STRA</name>
<protein>
    <submittedName>
        <fullName evidence="2">Uncharacterized protein</fullName>
    </submittedName>
</protein>
<keyword evidence="3" id="KW-1185">Reference proteome</keyword>
<dbReference type="AlphaFoldDB" id="A0AAD3D5K4"/>
<sequence length="112" mass="12787">MSNTSRYSSNRERREAEERSSTNDSNAHYAQIVQETNHKMYSQVNQKQLLNDKLDAMRGLIQNLQDTDWMYQDNSASIDGLYTLNTTDKGAPQKMGNGSVGEARHFSLGRRL</sequence>
<gene>
    <name evidence="2" type="ORF">CTEN210_14353</name>
</gene>
<feature type="region of interest" description="Disordered" evidence="1">
    <location>
        <begin position="89"/>
        <end position="112"/>
    </location>
</feature>
<organism evidence="2 3">
    <name type="scientific">Chaetoceros tenuissimus</name>
    <dbReference type="NCBI Taxonomy" id="426638"/>
    <lineage>
        <taxon>Eukaryota</taxon>
        <taxon>Sar</taxon>
        <taxon>Stramenopiles</taxon>
        <taxon>Ochrophyta</taxon>
        <taxon>Bacillariophyta</taxon>
        <taxon>Coscinodiscophyceae</taxon>
        <taxon>Chaetocerotophycidae</taxon>
        <taxon>Chaetocerotales</taxon>
        <taxon>Chaetocerotaceae</taxon>
        <taxon>Chaetoceros</taxon>
    </lineage>
</organism>
<comment type="caution">
    <text evidence="2">The sequence shown here is derived from an EMBL/GenBank/DDBJ whole genome shotgun (WGS) entry which is preliminary data.</text>
</comment>
<proteinExistence type="predicted"/>
<dbReference type="Proteomes" id="UP001054902">
    <property type="component" value="Unassembled WGS sequence"/>
</dbReference>
<evidence type="ECO:0000313" key="3">
    <source>
        <dbReference type="Proteomes" id="UP001054902"/>
    </source>
</evidence>
<feature type="compositionally biased region" description="Basic and acidic residues" evidence="1">
    <location>
        <begin position="9"/>
        <end position="21"/>
    </location>
</feature>
<reference evidence="2 3" key="1">
    <citation type="journal article" date="2021" name="Sci. Rep.">
        <title>The genome of the diatom Chaetoceros tenuissimus carries an ancient integrated fragment of an extant virus.</title>
        <authorList>
            <person name="Hongo Y."/>
            <person name="Kimura K."/>
            <person name="Takaki Y."/>
            <person name="Yoshida Y."/>
            <person name="Baba S."/>
            <person name="Kobayashi G."/>
            <person name="Nagasaki K."/>
            <person name="Hano T."/>
            <person name="Tomaru Y."/>
        </authorList>
    </citation>
    <scope>NUCLEOTIDE SEQUENCE [LARGE SCALE GENOMIC DNA]</scope>
    <source>
        <strain evidence="2 3">NIES-3715</strain>
    </source>
</reference>
<evidence type="ECO:0000256" key="1">
    <source>
        <dbReference type="SAM" id="MobiDB-lite"/>
    </source>
</evidence>
<dbReference type="EMBL" id="BLLK01000058">
    <property type="protein sequence ID" value="GFH57877.1"/>
    <property type="molecule type" value="Genomic_DNA"/>
</dbReference>
<evidence type="ECO:0000313" key="2">
    <source>
        <dbReference type="EMBL" id="GFH57877.1"/>
    </source>
</evidence>
<feature type="region of interest" description="Disordered" evidence="1">
    <location>
        <begin position="1"/>
        <end position="27"/>
    </location>
</feature>
<accession>A0AAD3D5K4</accession>